<name>A0AAD7JRZ7_9AGAR</name>
<feature type="compositionally biased region" description="Low complexity" evidence="1">
    <location>
        <begin position="339"/>
        <end position="353"/>
    </location>
</feature>
<protein>
    <submittedName>
        <fullName evidence="2">Uncharacterized protein</fullName>
    </submittedName>
</protein>
<evidence type="ECO:0000313" key="3">
    <source>
        <dbReference type="Proteomes" id="UP001215598"/>
    </source>
</evidence>
<sequence>MLGWFSGRSSPPLIDLSATSSGSNPHSDSLHNDPRRHRFVKLTLPGQMKSNLSGEGNTSEPIIPVKPEPISSASTLRNSKAKARDPTPEPSKPKVLLEMLEEELAGLFAQTLPETNFESLITMIKLVAEESRAPQDIADVVTTLVGAQIRGEHLPNKQHTDLIDTVVARVFNYTLNKGVHHTSSGRAHPSPFLSQTPAGGKAPASTNRAGKAPVQNEPNISVQLSINSNSKSFRAQSSQGTFHWYSTKSDYDLDSPVEVEHTLNPGDFFFHTNTTLTAPDTPQVWVYNKEKQWEDITDIWAAGDLLVHPTLPDRVLTIHDDQTPNWVLKATLAQKRRSQSQAPASQSASTSRAKMTKSL</sequence>
<feature type="region of interest" description="Disordered" evidence="1">
    <location>
        <begin position="14"/>
        <end position="92"/>
    </location>
</feature>
<feature type="region of interest" description="Disordered" evidence="1">
    <location>
        <begin position="333"/>
        <end position="359"/>
    </location>
</feature>
<proteinExistence type="predicted"/>
<organism evidence="2 3">
    <name type="scientific">Mycena metata</name>
    <dbReference type="NCBI Taxonomy" id="1033252"/>
    <lineage>
        <taxon>Eukaryota</taxon>
        <taxon>Fungi</taxon>
        <taxon>Dikarya</taxon>
        <taxon>Basidiomycota</taxon>
        <taxon>Agaricomycotina</taxon>
        <taxon>Agaricomycetes</taxon>
        <taxon>Agaricomycetidae</taxon>
        <taxon>Agaricales</taxon>
        <taxon>Marasmiineae</taxon>
        <taxon>Mycenaceae</taxon>
        <taxon>Mycena</taxon>
    </lineage>
</organism>
<accession>A0AAD7JRZ7</accession>
<feature type="compositionally biased region" description="Polar residues" evidence="1">
    <location>
        <begin position="17"/>
        <end position="27"/>
    </location>
</feature>
<evidence type="ECO:0000313" key="2">
    <source>
        <dbReference type="EMBL" id="KAJ7770716.1"/>
    </source>
</evidence>
<keyword evidence="3" id="KW-1185">Reference proteome</keyword>
<dbReference type="AlphaFoldDB" id="A0AAD7JRZ7"/>
<dbReference type="Proteomes" id="UP001215598">
    <property type="component" value="Unassembled WGS sequence"/>
</dbReference>
<dbReference type="EMBL" id="JARKIB010000016">
    <property type="protein sequence ID" value="KAJ7770716.1"/>
    <property type="molecule type" value="Genomic_DNA"/>
</dbReference>
<reference evidence="2" key="1">
    <citation type="submission" date="2023-03" db="EMBL/GenBank/DDBJ databases">
        <title>Massive genome expansion in bonnet fungi (Mycena s.s.) driven by repeated elements and novel gene families across ecological guilds.</title>
        <authorList>
            <consortium name="Lawrence Berkeley National Laboratory"/>
            <person name="Harder C.B."/>
            <person name="Miyauchi S."/>
            <person name="Viragh M."/>
            <person name="Kuo A."/>
            <person name="Thoen E."/>
            <person name="Andreopoulos B."/>
            <person name="Lu D."/>
            <person name="Skrede I."/>
            <person name="Drula E."/>
            <person name="Henrissat B."/>
            <person name="Morin E."/>
            <person name="Kohler A."/>
            <person name="Barry K."/>
            <person name="LaButti K."/>
            <person name="Morin E."/>
            <person name="Salamov A."/>
            <person name="Lipzen A."/>
            <person name="Mereny Z."/>
            <person name="Hegedus B."/>
            <person name="Baldrian P."/>
            <person name="Stursova M."/>
            <person name="Weitz H."/>
            <person name="Taylor A."/>
            <person name="Grigoriev I.V."/>
            <person name="Nagy L.G."/>
            <person name="Martin F."/>
            <person name="Kauserud H."/>
        </authorList>
    </citation>
    <scope>NUCLEOTIDE SEQUENCE</scope>
    <source>
        <strain evidence="2">CBHHK182m</strain>
    </source>
</reference>
<gene>
    <name evidence="2" type="ORF">B0H16DRAFT_1516306</name>
</gene>
<feature type="compositionally biased region" description="Polar residues" evidence="1">
    <location>
        <begin position="48"/>
        <end position="60"/>
    </location>
</feature>
<comment type="caution">
    <text evidence="2">The sequence shown here is derived from an EMBL/GenBank/DDBJ whole genome shotgun (WGS) entry which is preliminary data.</text>
</comment>
<feature type="region of interest" description="Disordered" evidence="1">
    <location>
        <begin position="180"/>
        <end position="218"/>
    </location>
</feature>
<evidence type="ECO:0000256" key="1">
    <source>
        <dbReference type="SAM" id="MobiDB-lite"/>
    </source>
</evidence>